<feature type="region of interest" description="Disordered" evidence="8">
    <location>
        <begin position="932"/>
        <end position="953"/>
    </location>
</feature>
<proteinExistence type="predicted"/>
<evidence type="ECO:0000313" key="11">
    <source>
        <dbReference type="Proteomes" id="UP000594220"/>
    </source>
</evidence>
<reference evidence="10" key="2">
    <citation type="submission" date="2025-09" db="UniProtKB">
        <authorList>
            <consortium name="Ensembl"/>
        </authorList>
    </citation>
    <scope>IDENTIFICATION</scope>
</reference>
<evidence type="ECO:0000256" key="3">
    <source>
        <dbReference type="ARBA" id="ARBA00023015"/>
    </source>
</evidence>
<evidence type="ECO:0000259" key="9">
    <source>
        <dbReference type="PROSITE" id="PS50800"/>
    </source>
</evidence>
<dbReference type="FunFam" id="1.10.720.30:FF:000002">
    <property type="entry name" value="Myocardin related transcription factor A"/>
    <property type="match status" value="1"/>
</dbReference>
<dbReference type="GO" id="GO:0051145">
    <property type="term" value="P:smooth muscle cell differentiation"/>
    <property type="evidence" value="ECO:0007669"/>
    <property type="project" value="TreeGrafter"/>
</dbReference>
<feature type="compositionally biased region" description="Polar residues" evidence="8">
    <location>
        <begin position="199"/>
        <end position="209"/>
    </location>
</feature>
<dbReference type="InterPro" id="IPR004018">
    <property type="entry name" value="RPEL_repeat"/>
</dbReference>
<feature type="domain" description="SAP" evidence="9">
    <location>
        <begin position="363"/>
        <end position="397"/>
    </location>
</feature>
<dbReference type="InterPro" id="IPR036361">
    <property type="entry name" value="SAP_dom_sf"/>
</dbReference>
<keyword evidence="3" id="KW-0805">Transcription regulation</keyword>
<feature type="compositionally biased region" description="Pro residues" evidence="8">
    <location>
        <begin position="214"/>
        <end position="224"/>
    </location>
</feature>
<dbReference type="Gene3D" id="6.10.140.2040">
    <property type="match status" value="1"/>
</dbReference>
<dbReference type="PANTHER" id="PTHR22793:SF5">
    <property type="entry name" value="MYOCARDIN-RELATED TRANSCRIPTION FACTOR B"/>
    <property type="match status" value="1"/>
</dbReference>
<feature type="region of interest" description="Disordered" evidence="8">
    <location>
        <begin position="438"/>
        <end position="478"/>
    </location>
</feature>
<dbReference type="Gene3D" id="1.10.720.30">
    <property type="entry name" value="SAP domain"/>
    <property type="match status" value="1"/>
</dbReference>
<reference evidence="10" key="1">
    <citation type="submission" date="2025-08" db="UniProtKB">
        <authorList>
            <consortium name="Ensembl"/>
        </authorList>
    </citation>
    <scope>IDENTIFICATION</scope>
</reference>
<evidence type="ECO:0000256" key="2">
    <source>
        <dbReference type="ARBA" id="ARBA00022737"/>
    </source>
</evidence>
<feature type="repeat" description="RPEL" evidence="7">
    <location>
        <begin position="95"/>
        <end position="120"/>
    </location>
</feature>
<dbReference type="PROSITE" id="PS50800">
    <property type="entry name" value="SAP"/>
    <property type="match status" value="1"/>
</dbReference>
<dbReference type="Pfam" id="PF02037">
    <property type="entry name" value="SAP"/>
    <property type="match status" value="1"/>
</dbReference>
<dbReference type="GO" id="GO:0045944">
    <property type="term" value="P:positive regulation of transcription by RNA polymerase II"/>
    <property type="evidence" value="ECO:0007669"/>
    <property type="project" value="TreeGrafter"/>
</dbReference>
<dbReference type="SMART" id="SM00513">
    <property type="entry name" value="SAP"/>
    <property type="match status" value="1"/>
</dbReference>
<keyword evidence="2" id="KW-0677">Repeat</keyword>
<feature type="repeat" description="RPEL" evidence="7">
    <location>
        <begin position="51"/>
        <end position="76"/>
    </location>
</feature>
<dbReference type="SUPFAM" id="SSF68906">
    <property type="entry name" value="SAP domain"/>
    <property type="match status" value="1"/>
</dbReference>
<evidence type="ECO:0000256" key="5">
    <source>
        <dbReference type="ARBA" id="ARBA00023163"/>
    </source>
</evidence>
<feature type="compositionally biased region" description="Basic and acidic residues" evidence="8">
    <location>
        <begin position="239"/>
        <end position="254"/>
    </location>
</feature>
<dbReference type="PANTHER" id="PTHR22793">
    <property type="entry name" value="MYOCARDIN-RELATED TRANSCRIPTION FACTOR-RELATED"/>
    <property type="match status" value="1"/>
</dbReference>
<keyword evidence="4" id="KW-0175">Coiled coil</keyword>
<dbReference type="SMART" id="SM00707">
    <property type="entry name" value="RPEL"/>
    <property type="match status" value="3"/>
</dbReference>
<dbReference type="Gene3D" id="6.10.150.10">
    <property type="match status" value="1"/>
</dbReference>
<dbReference type="GO" id="GO:0005634">
    <property type="term" value="C:nucleus"/>
    <property type="evidence" value="ECO:0007669"/>
    <property type="project" value="UniProtKB-SubCell"/>
</dbReference>
<feature type="region of interest" description="Disordered" evidence="8">
    <location>
        <begin position="1"/>
        <end position="27"/>
    </location>
</feature>
<sequence>MDHLGTADTEDDSGSLTRLAPSPHSEAVAHEFQELSLQPNQYLPPLKERKNVLQLRLQQRRTREQLVDQGIMPPLKSPAAFHEQIKSLERARTENFLKHKIRSRPDRSELVRMHILEETFAEPSLQATQMKLKRARLADDLNEKIAQRPGPMELVEKNILPVDSSVKEAIIAVGQENYPQALEDYSFDEDSSDALSPDQPASQESQGSAASPGEPKPSDSPSPVIPNTISAAQQSHPKNPNDKHRSKKCKEPKPRVKKLKYHQYIPPDQKGEKNEPQMDSNYARLLQQQQLFLQLQILSQQQQHYNYQTILPAPLKSLNDKQISNGNTPLNTLSNSTPTTVANTPRQNNNTPSRKPGPLPSSLDDLKVAELKMELKLRGLPVSGTKTDLIERLKPYQDLNNNGVTTSNTTTTATSTGEVTVGFPISTLNKAVVSSVSSFPTEKTSTAKAAHTESTSSPLPISPSPSEQSNLSTDDTNMTDSFTEMMTMMSPSQFLNTSPLRVTTNEDSASHASGSMSSMEFDAAEKDRKLQEKEKQIEELKRKLEQEQKLVEELKMQLEVEKRGQQQAQSSSNSITALDQKQCSAAVKDENALPDCSNGNQSASIANHSLAQPMSTSSQSLVAKKAVIIKQEVPVAKAEPQNVISQFYVSSQQQPQTAVVAQPQALLTTQGTAQLLLPLSIQGPNSSTSVQLPVGNIKLQAQSQARIQVPSQITAPVSSTGLAQTAPQIHTSQSKQNSVSQHVLSQVQQIRKVFTPTTSNTVFSYQNPPVTKLSQPFINKGNTVLHTGNNQVPSVQNGPTVHNKPGSPSQSQPYIVQHTLFSRPVTKTKDPPRYEEAIKQTRNMQASHREVSSAHSQQMDDLFDILIKSGEISLPIKEEPSPISKMRPVTANITTMPVNTVVSRPPPQVQMAPPVSLELANSLENQLEALLDGTLPPGNEIPQLTSSSEDRESFSLIEDLQSDLLNHSSMLDHSQSPMETSDPQFTANSSCLSLDLSDTNLDNMEWLDITMPNSSSGLTPLGSAAPSMFSTDFLDPQDLQLHWD</sequence>
<feature type="repeat" description="RPEL" evidence="7">
    <location>
        <begin position="139"/>
        <end position="164"/>
    </location>
</feature>
<evidence type="ECO:0000256" key="7">
    <source>
        <dbReference type="PROSITE-ProRule" id="PRU00401"/>
    </source>
</evidence>
<feature type="compositionally biased region" description="Polar residues" evidence="8">
    <location>
        <begin position="321"/>
        <end position="353"/>
    </location>
</feature>
<feature type="compositionally biased region" description="Low complexity" evidence="8">
    <location>
        <begin position="454"/>
        <end position="469"/>
    </location>
</feature>
<evidence type="ECO:0000256" key="6">
    <source>
        <dbReference type="ARBA" id="ARBA00023242"/>
    </source>
</evidence>
<keyword evidence="5" id="KW-0804">Transcription</keyword>
<evidence type="ECO:0000313" key="10">
    <source>
        <dbReference type="Ensembl" id="ENSCPRP00005005560.1"/>
    </source>
</evidence>
<feature type="compositionally biased region" description="Basic and acidic residues" evidence="8">
    <location>
        <begin position="523"/>
        <end position="532"/>
    </location>
</feature>
<feature type="region of interest" description="Disordered" evidence="8">
    <location>
        <begin position="187"/>
        <end position="277"/>
    </location>
</feature>
<dbReference type="PROSITE" id="PS51073">
    <property type="entry name" value="RPEL"/>
    <property type="match status" value="3"/>
</dbReference>
<dbReference type="Proteomes" id="UP000594220">
    <property type="component" value="Unplaced"/>
</dbReference>
<feature type="compositionally biased region" description="Polar residues" evidence="8">
    <location>
        <begin position="438"/>
        <end position="447"/>
    </location>
</feature>
<feature type="region of interest" description="Disordered" evidence="8">
    <location>
        <begin position="503"/>
        <end position="532"/>
    </location>
</feature>
<accession>A0A7M4E899</accession>
<dbReference type="Ensembl" id="ENSCPRT00005006529.1">
    <property type="protein sequence ID" value="ENSCPRP00005005560.1"/>
    <property type="gene ID" value="ENSCPRG00005003993.1"/>
</dbReference>
<dbReference type="AlphaFoldDB" id="A0A7M4E899"/>
<dbReference type="Pfam" id="PF02755">
    <property type="entry name" value="RPEL"/>
    <property type="match status" value="2"/>
</dbReference>
<dbReference type="GO" id="GO:0003713">
    <property type="term" value="F:transcription coactivator activity"/>
    <property type="evidence" value="ECO:0007669"/>
    <property type="project" value="UniProtKB-ARBA"/>
</dbReference>
<dbReference type="InterPro" id="IPR043451">
    <property type="entry name" value="Myocardin-like"/>
</dbReference>
<dbReference type="InterPro" id="IPR003034">
    <property type="entry name" value="SAP_dom"/>
</dbReference>
<gene>
    <name evidence="10" type="primary">MRTFB</name>
</gene>
<dbReference type="GeneTree" id="ENSGT00950000182979"/>
<name>A0A7M4E899_CROPO</name>
<feature type="compositionally biased region" description="Low complexity" evidence="8">
    <location>
        <begin position="510"/>
        <end position="519"/>
    </location>
</feature>
<comment type="subcellular location">
    <subcellularLocation>
        <location evidence="1">Nucleus</location>
    </subcellularLocation>
</comment>
<keyword evidence="11" id="KW-1185">Reference proteome</keyword>
<feature type="region of interest" description="Disordered" evidence="8">
    <location>
        <begin position="321"/>
        <end position="363"/>
    </location>
</feature>
<organism evidence="10 11">
    <name type="scientific">Crocodylus porosus</name>
    <name type="common">Saltwater crocodile</name>
    <name type="synonym">Estuarine crocodile</name>
    <dbReference type="NCBI Taxonomy" id="8502"/>
    <lineage>
        <taxon>Eukaryota</taxon>
        <taxon>Metazoa</taxon>
        <taxon>Chordata</taxon>
        <taxon>Craniata</taxon>
        <taxon>Vertebrata</taxon>
        <taxon>Euteleostomi</taxon>
        <taxon>Archelosauria</taxon>
        <taxon>Archosauria</taxon>
        <taxon>Crocodylia</taxon>
        <taxon>Longirostres</taxon>
        <taxon>Crocodylidae</taxon>
        <taxon>Crocodylus</taxon>
    </lineage>
</organism>
<evidence type="ECO:0000256" key="4">
    <source>
        <dbReference type="ARBA" id="ARBA00023054"/>
    </source>
</evidence>
<evidence type="ECO:0000256" key="8">
    <source>
        <dbReference type="SAM" id="MobiDB-lite"/>
    </source>
</evidence>
<feature type="compositionally biased region" description="Polar residues" evidence="8">
    <location>
        <begin position="225"/>
        <end position="238"/>
    </location>
</feature>
<protein>
    <submittedName>
        <fullName evidence="10">Myocardin related transcription factor B</fullName>
    </submittedName>
</protein>
<keyword evidence="6" id="KW-0539">Nucleus</keyword>
<evidence type="ECO:0000256" key="1">
    <source>
        <dbReference type="ARBA" id="ARBA00004123"/>
    </source>
</evidence>